<evidence type="ECO:0000313" key="2">
    <source>
        <dbReference type="EMBL" id="CAB4655725.1"/>
    </source>
</evidence>
<dbReference type="EMBL" id="CAEZWB010000165">
    <property type="protein sequence ID" value="CAB4655725.1"/>
    <property type="molecule type" value="Genomic_DNA"/>
</dbReference>
<feature type="compositionally biased region" description="Low complexity" evidence="1">
    <location>
        <begin position="81"/>
        <end position="92"/>
    </location>
</feature>
<feature type="compositionally biased region" description="Polar residues" evidence="1">
    <location>
        <begin position="93"/>
        <end position="102"/>
    </location>
</feature>
<dbReference type="AlphaFoldDB" id="A0A6J6L622"/>
<dbReference type="Gene3D" id="2.60.40.420">
    <property type="entry name" value="Cupredoxins - blue copper proteins"/>
    <property type="match status" value="1"/>
</dbReference>
<accession>A0A6J6L622</accession>
<dbReference type="InterPro" id="IPR008972">
    <property type="entry name" value="Cupredoxin"/>
</dbReference>
<feature type="region of interest" description="Disordered" evidence="1">
    <location>
        <begin position="72"/>
        <end position="102"/>
    </location>
</feature>
<dbReference type="SUPFAM" id="SSF49503">
    <property type="entry name" value="Cupredoxins"/>
    <property type="match status" value="1"/>
</dbReference>
<reference evidence="2" key="1">
    <citation type="submission" date="2020-05" db="EMBL/GenBank/DDBJ databases">
        <authorList>
            <person name="Chiriac C."/>
            <person name="Salcher M."/>
            <person name="Ghai R."/>
            <person name="Kavagutti S V."/>
        </authorList>
    </citation>
    <scope>NUCLEOTIDE SEQUENCE</scope>
</reference>
<organism evidence="2">
    <name type="scientific">freshwater metagenome</name>
    <dbReference type="NCBI Taxonomy" id="449393"/>
    <lineage>
        <taxon>unclassified sequences</taxon>
        <taxon>metagenomes</taxon>
        <taxon>ecological metagenomes</taxon>
    </lineage>
</organism>
<sequence>MFVAIAADTPRNGSAGGSGMISVANTTRGAGGSTPGDVATGCAVGATTGRTISAVESALGVPAGLKSLKNSCQVGPTEAGSSRNRSYISSTSQELAPNSSGRGRSSIAFIVLCPSWPNRVTKPPLNLAKVLRGQLATPNKRPYHGFMQRSTKVTLAAVLFSSVLAACGGSSASEPVVIPDTVGLEVHAVSGLKFDASSHTATAGDIEVAYVNEDSIRHTLVVVEGDTKVGSFELKVNKSGDVDLGTINLPAGNYVLLCTVPGHQNMKADLTVK</sequence>
<name>A0A6J6L622_9ZZZZ</name>
<protein>
    <submittedName>
        <fullName evidence="2">Unannotated protein</fullName>
    </submittedName>
</protein>
<evidence type="ECO:0000256" key="1">
    <source>
        <dbReference type="SAM" id="MobiDB-lite"/>
    </source>
</evidence>
<gene>
    <name evidence="2" type="ORF">UFOPK2166_01078</name>
</gene>
<proteinExistence type="predicted"/>